<feature type="transmembrane region" description="Helical" evidence="3">
    <location>
        <begin position="547"/>
        <end position="568"/>
    </location>
</feature>
<evidence type="ECO:0000256" key="3">
    <source>
        <dbReference type="SAM" id="Phobius"/>
    </source>
</evidence>
<dbReference type="RefSeq" id="WP_125081993.1">
    <property type="nucleotide sequence ID" value="NZ_CP034248.1"/>
</dbReference>
<dbReference type="Gene3D" id="3.30.70.1440">
    <property type="entry name" value="Multidrug efflux transporter AcrB pore domain"/>
    <property type="match status" value="1"/>
</dbReference>
<dbReference type="AlphaFoldDB" id="A0A3S8RSG8"/>
<feature type="transmembrane region" description="Helical" evidence="3">
    <location>
        <begin position="979"/>
        <end position="1001"/>
    </location>
</feature>
<dbReference type="InterPro" id="IPR001036">
    <property type="entry name" value="Acrflvin-R"/>
</dbReference>
<keyword evidence="5" id="KW-1185">Reference proteome</keyword>
<feature type="transmembrane region" description="Helical" evidence="3">
    <location>
        <begin position="929"/>
        <end position="951"/>
    </location>
</feature>
<evidence type="ECO:0000256" key="2">
    <source>
        <dbReference type="SAM" id="MobiDB-lite"/>
    </source>
</evidence>
<feature type="region of interest" description="Disordered" evidence="2">
    <location>
        <begin position="492"/>
        <end position="518"/>
    </location>
</feature>
<dbReference type="InterPro" id="IPR027463">
    <property type="entry name" value="AcrB_DN_DC_subdom"/>
</dbReference>
<feature type="compositionally biased region" description="Basic and acidic residues" evidence="2">
    <location>
        <begin position="506"/>
        <end position="517"/>
    </location>
</feature>
<dbReference type="SUPFAM" id="SSF82714">
    <property type="entry name" value="Multidrug efflux transporter AcrB TolC docking domain, DN and DC subdomains"/>
    <property type="match status" value="2"/>
</dbReference>
<keyword evidence="3" id="KW-0812">Transmembrane</keyword>
<feature type="coiled-coil region" evidence="1">
    <location>
        <begin position="690"/>
        <end position="717"/>
    </location>
</feature>
<dbReference type="Gene3D" id="3.30.2090.10">
    <property type="entry name" value="Multidrug efflux transporter AcrB TolC docking domain, DN and DC subdomains"/>
    <property type="match status" value="2"/>
</dbReference>
<dbReference type="GO" id="GO:0005886">
    <property type="term" value="C:plasma membrane"/>
    <property type="evidence" value="ECO:0007669"/>
    <property type="project" value="TreeGrafter"/>
</dbReference>
<feature type="transmembrane region" description="Helical" evidence="3">
    <location>
        <begin position="459"/>
        <end position="481"/>
    </location>
</feature>
<dbReference type="SUPFAM" id="SSF82693">
    <property type="entry name" value="Multidrug efflux transporter AcrB pore domain, PN1, PN2, PC1 and PC2 subdomains"/>
    <property type="match status" value="2"/>
</dbReference>
<feature type="transmembrane region" description="Helical" evidence="3">
    <location>
        <begin position="427"/>
        <end position="447"/>
    </location>
</feature>
<evidence type="ECO:0000313" key="4">
    <source>
        <dbReference type="EMBL" id="AZK45898.1"/>
    </source>
</evidence>
<feature type="transmembrane region" description="Helical" evidence="3">
    <location>
        <begin position="382"/>
        <end position="401"/>
    </location>
</feature>
<keyword evidence="3" id="KW-0472">Membrane</keyword>
<dbReference type="Gene3D" id="3.30.70.1320">
    <property type="entry name" value="Multidrug efflux transporter AcrB pore domain like"/>
    <property type="match status" value="1"/>
</dbReference>
<dbReference type="OrthoDB" id="9757876at2"/>
<keyword evidence="1" id="KW-0175">Coiled coil</keyword>
<dbReference type="KEGG" id="plen:EIM92_06515"/>
<evidence type="ECO:0000256" key="1">
    <source>
        <dbReference type="SAM" id="Coils"/>
    </source>
</evidence>
<organism evidence="4 5">
    <name type="scientific">Paenibacillus lentus</name>
    <dbReference type="NCBI Taxonomy" id="1338368"/>
    <lineage>
        <taxon>Bacteria</taxon>
        <taxon>Bacillati</taxon>
        <taxon>Bacillota</taxon>
        <taxon>Bacilli</taxon>
        <taxon>Bacillales</taxon>
        <taxon>Paenibacillaceae</taxon>
        <taxon>Paenibacillus</taxon>
    </lineage>
</organism>
<keyword evidence="3" id="KW-1133">Transmembrane helix</keyword>
<gene>
    <name evidence="4" type="ORF">EIM92_06515</name>
</gene>
<reference evidence="4 5" key="1">
    <citation type="submission" date="2018-11" db="EMBL/GenBank/DDBJ databases">
        <title>Genome sequencing of Paenibacillus lentus DSM25539(T).</title>
        <authorList>
            <person name="Kook J.-K."/>
            <person name="Park S.-N."/>
            <person name="Lim Y.K."/>
        </authorList>
    </citation>
    <scope>NUCLEOTIDE SEQUENCE [LARGE SCALE GENOMIC DNA]</scope>
    <source>
        <strain evidence="4 5">DSM 25539</strain>
    </source>
</reference>
<dbReference type="GO" id="GO:0042910">
    <property type="term" value="F:xenobiotic transmembrane transporter activity"/>
    <property type="evidence" value="ECO:0007669"/>
    <property type="project" value="TreeGrafter"/>
</dbReference>
<feature type="transmembrane region" description="Helical" evidence="3">
    <location>
        <begin position="878"/>
        <end position="897"/>
    </location>
</feature>
<feature type="transmembrane region" description="Helical" evidence="3">
    <location>
        <begin position="330"/>
        <end position="349"/>
    </location>
</feature>
<feature type="transmembrane region" description="Helical" evidence="3">
    <location>
        <begin position="904"/>
        <end position="923"/>
    </location>
</feature>
<name>A0A3S8RSG8_9BACL</name>
<accession>A0A3S8RSG8</accession>
<proteinExistence type="predicted"/>
<dbReference type="SUPFAM" id="SSF82866">
    <property type="entry name" value="Multidrug efflux transporter AcrB transmembrane domain"/>
    <property type="match status" value="2"/>
</dbReference>
<dbReference type="PANTHER" id="PTHR32063:SF18">
    <property type="entry name" value="CATION EFFLUX SYSTEM PROTEIN"/>
    <property type="match status" value="1"/>
</dbReference>
<dbReference type="PRINTS" id="PR00702">
    <property type="entry name" value="ACRIFLAVINRP"/>
</dbReference>
<feature type="transmembrane region" description="Helical" evidence="3">
    <location>
        <begin position="1007"/>
        <end position="1033"/>
    </location>
</feature>
<protein>
    <submittedName>
        <fullName evidence="4">Efflux RND transporter permease subunit</fullName>
    </submittedName>
</protein>
<dbReference type="Gene3D" id="1.20.1640.10">
    <property type="entry name" value="Multidrug efflux transporter AcrB transmembrane domain"/>
    <property type="match status" value="2"/>
</dbReference>
<dbReference type="Gene3D" id="3.30.70.1430">
    <property type="entry name" value="Multidrug efflux transporter AcrB pore domain"/>
    <property type="match status" value="2"/>
</dbReference>
<feature type="region of interest" description="Disordered" evidence="2">
    <location>
        <begin position="1041"/>
        <end position="1060"/>
    </location>
</feature>
<sequence>MIEYSIKKRKITILLFIIFILFGIFSATTLPRQDMPDVVLKQAMVTTIFPGATPERVEQSVTKILEQTIKQVETIETIESTSSSGVSSIMVYAYPEADAAATWDQLRKKVEDATADLPSGAMKPIVNDDLFSSFIGSYVIYADHPDNLYALSDLMIEWRDKIRQVSGVADVNIEGIPEKEVSIKVDLQKLEQYGIVWEQVVQAVTNMNNRTPLGSMDYDSRSYELVVSEIKEAEELNEVLISRTQSGFPVYLKDVGQVQLEEKKPTYLAYYNGKPAISINVSAQTGSDVPNMDQLISDKLDELKGSLPSNTHFASAFGQKEVVSKMFSELLQEMLIAIASVILVCTLGLNLMTSLVVAAAIPISIAMGMIVMPFTGITINEISIVGLIIVLGILVDDAVVVNDNIERRLSVLGESPEVASIKGAKEVAVSILTATLATIFAFAPLLFLTGDIGSFIKPLPIVISCSMFASMIMSLTIIPIFREWHEKRRRQRAAVKNSSVGEAANDDQRAPSAKEPKPAGLLGKQIQMLTKWYAGTLIPKVLKKPKLYASIGLLIGTASFSLALVTPIDLFPESEDPHVSINVEMPVGTSFQETHRMVNQITEWVEKQPETEFVSVGVGGKAPQIYSDITNVLAPSTSVGQISVIGKPDLFKLDTTVSTWEAELKRQFPGATISTHVPRLGIPVGSAVSVRIAGEELDTLQELSQQLKEKISRLEGATGIKDNFGNQSYTLEFEVNNQAMDEYMIDYSTLTQTLRLMGDGLDIGDFDTGKQIVDINFQASNQGASPNELFQQIFITNKLGIQVPLAQLAEMKASFTTQKIQHYNLERMITVEANAVGKTASELNAEVRAILDDMSIPEGYSIEFGGETSDQADIFGDLAMLFVVVIFLIFIMITVQFYSLSAPIIIMTTVYLAAAGGIIGIFVSGSSIGFMSIMGIISLAGIVVRNGIVFLEFIEDARREGIGLYEAVISAASARFRPIVLTSFTAMIGMLPLAVAGSILFRPMAYTIIFGLMFSTVLTLVVVPSIYTVVAIWKENRHKRKRTPDQSDQSISTATDTVSM</sequence>
<dbReference type="EMBL" id="CP034248">
    <property type="protein sequence ID" value="AZK45898.1"/>
    <property type="molecule type" value="Genomic_DNA"/>
</dbReference>
<dbReference type="PANTHER" id="PTHR32063">
    <property type="match status" value="1"/>
</dbReference>
<feature type="compositionally biased region" description="Polar residues" evidence="2">
    <location>
        <begin position="1046"/>
        <end position="1060"/>
    </location>
</feature>
<dbReference type="Proteomes" id="UP000273145">
    <property type="component" value="Chromosome"/>
</dbReference>
<evidence type="ECO:0000313" key="5">
    <source>
        <dbReference type="Proteomes" id="UP000273145"/>
    </source>
</evidence>
<feature type="transmembrane region" description="Helical" evidence="3">
    <location>
        <begin position="356"/>
        <end position="376"/>
    </location>
</feature>
<dbReference type="Pfam" id="PF00873">
    <property type="entry name" value="ACR_tran"/>
    <property type="match status" value="1"/>
</dbReference>